<proteinExistence type="predicted"/>
<gene>
    <name evidence="1" type="ORF">FHR83_006909</name>
</gene>
<sequence length="571" mass="61118">MPDRPDMAAALAAPPLTNLVRVGGEMFSWTEPVARDNPLLTHLSVELVGPGGTVLVAGPHPDELVTALTTGGAEVTWLLRSLTDAEQAARSHPAVTVLTGALGKADLTAGYDLVVATDGIQRLNSAEGDQLSAAELLDRLARAVRPGGALILMHDNQLGAHHTVRLDPGAGHRDDAAWRPAEAVDGPAARTQLTAALTGSGLEIGTAYAAFPEPSAPTVLIGGETLGDVASPLRPWLRTVLARAYTTAFRGRPVLSDPRRLIDRALRAGAEDTVAGGWLVIAHAPGDRDRPARRPDVLVGDEHGIRTPDAEIRTGQAPREPHGLRRAELVRPAAGYPLEERLLDLCAAADVRRLRQEIAQYESWLAGQSQDGLIDGPAALADLSDLGVTPDGPAVLSARWAPAEPIPTQTALVRALWQFAVRLATWARPHPWPITASAADLAAILTGMAGRSVTEEDLRAAVDLQVTIDAAEFGMTPAERRAHRLALLAVQPGTAPLDVAGYGELAEALWRQRYQASHLLAMMEWTEQIIASRDSQLSRMEWELRFHRSRVTGRALMAAKRAYRMIKSGPR</sequence>
<keyword evidence="2" id="KW-1185">Reference proteome</keyword>
<evidence type="ECO:0000313" key="1">
    <source>
        <dbReference type="EMBL" id="MBB3099203.1"/>
    </source>
</evidence>
<dbReference type="Proteomes" id="UP000590749">
    <property type="component" value="Unassembled WGS sequence"/>
</dbReference>
<name>A0A7W5FI06_9ACTN</name>
<protein>
    <recommendedName>
        <fullName evidence="3">Methyltransferase domain-containing protein</fullName>
    </recommendedName>
</protein>
<dbReference type="Gene3D" id="3.40.50.150">
    <property type="entry name" value="Vaccinia Virus protein VP39"/>
    <property type="match status" value="1"/>
</dbReference>
<accession>A0A7W5FI06</accession>
<comment type="caution">
    <text evidence="1">The sequence shown here is derived from an EMBL/GenBank/DDBJ whole genome shotgun (WGS) entry which is preliminary data.</text>
</comment>
<dbReference type="InterPro" id="IPR029063">
    <property type="entry name" value="SAM-dependent_MTases_sf"/>
</dbReference>
<organism evidence="1 2">
    <name type="scientific">Actinoplanes campanulatus</name>
    <dbReference type="NCBI Taxonomy" id="113559"/>
    <lineage>
        <taxon>Bacteria</taxon>
        <taxon>Bacillati</taxon>
        <taxon>Actinomycetota</taxon>
        <taxon>Actinomycetes</taxon>
        <taxon>Micromonosporales</taxon>
        <taxon>Micromonosporaceae</taxon>
        <taxon>Actinoplanes</taxon>
    </lineage>
</organism>
<evidence type="ECO:0008006" key="3">
    <source>
        <dbReference type="Google" id="ProtNLM"/>
    </source>
</evidence>
<dbReference type="AlphaFoldDB" id="A0A7W5FI06"/>
<dbReference type="RefSeq" id="WP_183225277.1">
    <property type="nucleotide sequence ID" value="NZ_BMPW01000021.1"/>
</dbReference>
<evidence type="ECO:0000313" key="2">
    <source>
        <dbReference type="Proteomes" id="UP000590749"/>
    </source>
</evidence>
<dbReference type="SUPFAM" id="SSF53335">
    <property type="entry name" value="S-adenosyl-L-methionine-dependent methyltransferases"/>
    <property type="match status" value="1"/>
</dbReference>
<reference evidence="1 2" key="1">
    <citation type="submission" date="2020-08" db="EMBL/GenBank/DDBJ databases">
        <title>Genomic Encyclopedia of Type Strains, Phase III (KMG-III): the genomes of soil and plant-associated and newly described type strains.</title>
        <authorList>
            <person name="Whitman W."/>
        </authorList>
    </citation>
    <scope>NUCLEOTIDE SEQUENCE [LARGE SCALE GENOMIC DNA]</scope>
    <source>
        <strain evidence="1 2">CECT 3287</strain>
    </source>
</reference>
<dbReference type="EMBL" id="JACHXF010000018">
    <property type="protein sequence ID" value="MBB3099203.1"/>
    <property type="molecule type" value="Genomic_DNA"/>
</dbReference>